<dbReference type="EC" id="1.1.1.3" evidence="4 13"/>
<dbReference type="PROSITE" id="PS01042">
    <property type="entry name" value="HOMOSER_DHGENASE"/>
    <property type="match status" value="1"/>
</dbReference>
<dbReference type="InterPro" id="IPR019811">
    <property type="entry name" value="HDH_CS"/>
</dbReference>
<comment type="caution">
    <text evidence="17">The sequence shown here is derived from an EMBL/GenBank/DDBJ whole genome shotgun (WGS) entry which is preliminary data.</text>
</comment>
<dbReference type="CDD" id="cd04881">
    <property type="entry name" value="ACT_HSDH-Hom"/>
    <property type="match status" value="1"/>
</dbReference>
<evidence type="ECO:0000256" key="6">
    <source>
        <dbReference type="ARBA" id="ARBA00022605"/>
    </source>
</evidence>
<dbReference type="Gene3D" id="3.30.360.10">
    <property type="entry name" value="Dihydrodipicolinate Reductase, domain 2"/>
    <property type="match status" value="1"/>
</dbReference>
<evidence type="ECO:0000256" key="3">
    <source>
        <dbReference type="ARBA" id="ARBA00006753"/>
    </source>
</evidence>
<gene>
    <name evidence="17" type="primary">hom</name>
    <name evidence="17" type="ORF">BWY73_00878</name>
</gene>
<dbReference type="NCBIfam" id="NF004976">
    <property type="entry name" value="PRK06349.1"/>
    <property type="match status" value="1"/>
</dbReference>
<dbReference type="PROSITE" id="PS51671">
    <property type="entry name" value="ACT"/>
    <property type="match status" value="1"/>
</dbReference>
<dbReference type="GO" id="GO:0004412">
    <property type="term" value="F:homoserine dehydrogenase activity"/>
    <property type="evidence" value="ECO:0007669"/>
    <property type="project" value="UniProtKB-EC"/>
</dbReference>
<dbReference type="InterPro" id="IPR045865">
    <property type="entry name" value="ACT-like_dom_sf"/>
</dbReference>
<dbReference type="Pfam" id="PF00742">
    <property type="entry name" value="Homoserine_dh"/>
    <property type="match status" value="1"/>
</dbReference>
<dbReference type="Gene3D" id="3.40.50.720">
    <property type="entry name" value="NAD(P)-binding Rossmann-like Domain"/>
    <property type="match status" value="1"/>
</dbReference>
<dbReference type="SUPFAM" id="SSF55021">
    <property type="entry name" value="ACT-like"/>
    <property type="match status" value="1"/>
</dbReference>
<evidence type="ECO:0000259" key="16">
    <source>
        <dbReference type="PROSITE" id="PS51671"/>
    </source>
</evidence>
<protein>
    <recommendedName>
        <fullName evidence="5 13">Homoserine dehydrogenase</fullName>
        <ecNumber evidence="4 13">1.1.1.3</ecNumber>
    </recommendedName>
</protein>
<keyword evidence="7 13" id="KW-0791">Threonine biosynthesis</keyword>
<evidence type="ECO:0000256" key="7">
    <source>
        <dbReference type="ARBA" id="ARBA00022697"/>
    </source>
</evidence>
<evidence type="ECO:0000256" key="13">
    <source>
        <dbReference type="RuleBase" id="RU000579"/>
    </source>
</evidence>
<comment type="catalytic activity">
    <reaction evidence="13">
        <text>L-homoserine + NADP(+) = L-aspartate 4-semialdehyde + NADPH + H(+)</text>
        <dbReference type="Rhea" id="RHEA:15761"/>
        <dbReference type="ChEBI" id="CHEBI:15378"/>
        <dbReference type="ChEBI" id="CHEBI:57476"/>
        <dbReference type="ChEBI" id="CHEBI:57783"/>
        <dbReference type="ChEBI" id="CHEBI:58349"/>
        <dbReference type="ChEBI" id="CHEBI:537519"/>
        <dbReference type="EC" id="1.1.1.3"/>
    </reaction>
</comment>
<dbReference type="PIRSF" id="PIRSF000098">
    <property type="entry name" value="Homoser_dehydrog"/>
    <property type="match status" value="1"/>
</dbReference>
<dbReference type="PANTHER" id="PTHR43331:SF1">
    <property type="entry name" value="HOMOSERINE DEHYDROGENASE"/>
    <property type="match status" value="1"/>
</dbReference>
<keyword evidence="6 13" id="KW-0028">Amino-acid biosynthesis</keyword>
<feature type="active site" description="Proton donor" evidence="11">
    <location>
        <position position="208"/>
    </location>
</feature>
<comment type="pathway">
    <text evidence="2 13">Amino-acid biosynthesis; L-methionine biosynthesis via de novo pathway; L-homoserine from L-aspartate: step 3/3.</text>
</comment>
<keyword evidence="8 12" id="KW-0521">NADP</keyword>
<comment type="similarity">
    <text evidence="3 14">Belongs to the homoserine dehydrogenase family.</text>
</comment>
<keyword evidence="10 13" id="KW-0486">Methionine biosynthesis</keyword>
<evidence type="ECO:0000256" key="15">
    <source>
        <dbReference type="SAM" id="Phobius"/>
    </source>
</evidence>
<dbReference type="FunFam" id="3.30.70.260:FF:000030">
    <property type="entry name" value="Homoserine dehydrogenase"/>
    <property type="match status" value="1"/>
</dbReference>
<dbReference type="Gene3D" id="3.30.70.260">
    <property type="match status" value="1"/>
</dbReference>
<dbReference type="Pfam" id="PF03447">
    <property type="entry name" value="NAD_binding_3"/>
    <property type="match status" value="1"/>
</dbReference>
<evidence type="ECO:0000256" key="9">
    <source>
        <dbReference type="ARBA" id="ARBA00023002"/>
    </source>
</evidence>
<evidence type="ECO:0000256" key="12">
    <source>
        <dbReference type="PIRSR" id="PIRSR000098-2"/>
    </source>
</evidence>
<dbReference type="EMBL" id="MWAK01000115">
    <property type="protein sequence ID" value="OPZ92263.1"/>
    <property type="molecule type" value="Genomic_DNA"/>
</dbReference>
<dbReference type="GO" id="GO:0009086">
    <property type="term" value="P:methionine biosynthetic process"/>
    <property type="evidence" value="ECO:0007669"/>
    <property type="project" value="UniProtKB-KW"/>
</dbReference>
<feature type="transmembrane region" description="Helical" evidence="15">
    <location>
        <begin position="7"/>
        <end position="26"/>
    </location>
</feature>
<evidence type="ECO:0000256" key="11">
    <source>
        <dbReference type="PIRSR" id="PIRSR000098-1"/>
    </source>
</evidence>
<evidence type="ECO:0000256" key="10">
    <source>
        <dbReference type="ARBA" id="ARBA00023167"/>
    </source>
</evidence>
<evidence type="ECO:0000256" key="4">
    <source>
        <dbReference type="ARBA" id="ARBA00013213"/>
    </source>
</evidence>
<reference evidence="17" key="1">
    <citation type="submission" date="2017-02" db="EMBL/GenBank/DDBJ databases">
        <title>Delving into the versatile metabolic prowess of the omnipresent phylum Bacteroidetes.</title>
        <authorList>
            <person name="Nobu M.K."/>
            <person name="Mei R."/>
            <person name="Narihiro T."/>
            <person name="Kuroda K."/>
            <person name="Liu W.-T."/>
        </authorList>
    </citation>
    <scope>NUCLEOTIDE SEQUENCE</scope>
    <source>
        <strain evidence="17">ADurb.Bin417</strain>
    </source>
</reference>
<feature type="domain" description="ACT" evidence="16">
    <location>
        <begin position="350"/>
        <end position="424"/>
    </location>
</feature>
<dbReference type="PANTHER" id="PTHR43331">
    <property type="entry name" value="HOMOSERINE DEHYDROGENASE"/>
    <property type="match status" value="1"/>
</dbReference>
<feature type="binding site" evidence="12">
    <location>
        <begin position="12"/>
        <end position="19"/>
    </location>
    <ligand>
        <name>NADP(+)</name>
        <dbReference type="ChEBI" id="CHEBI:58349"/>
    </ligand>
</feature>
<dbReference type="InterPro" id="IPR001342">
    <property type="entry name" value="HDH_cat"/>
</dbReference>
<dbReference type="GO" id="GO:0009088">
    <property type="term" value="P:threonine biosynthetic process"/>
    <property type="evidence" value="ECO:0007669"/>
    <property type="project" value="UniProtKB-UniPathway"/>
</dbReference>
<evidence type="ECO:0000256" key="2">
    <source>
        <dbReference type="ARBA" id="ARBA00005062"/>
    </source>
</evidence>
<dbReference type="UniPathway" id="UPA00051">
    <property type="reaction ID" value="UER00465"/>
</dbReference>
<accession>A0A1V5MG90</accession>
<keyword evidence="9 13" id="KW-0560">Oxidoreductase</keyword>
<dbReference type="SUPFAM" id="SSF55347">
    <property type="entry name" value="Glyceraldehyde-3-phosphate dehydrogenase-like, C-terminal domain"/>
    <property type="match status" value="1"/>
</dbReference>
<dbReference type="InterPro" id="IPR036291">
    <property type="entry name" value="NAD(P)-bd_dom_sf"/>
</dbReference>
<dbReference type="InterPro" id="IPR005106">
    <property type="entry name" value="Asp/hSer_DH_NAD-bd"/>
</dbReference>
<dbReference type="AlphaFoldDB" id="A0A1V5MG90"/>
<evidence type="ECO:0000256" key="5">
    <source>
        <dbReference type="ARBA" id="ARBA00013376"/>
    </source>
</evidence>
<comment type="pathway">
    <text evidence="1 13">Amino-acid biosynthesis; L-threonine biosynthesis; L-threonine from L-aspartate: step 3/5.</text>
</comment>
<evidence type="ECO:0000256" key="8">
    <source>
        <dbReference type="ARBA" id="ARBA00022857"/>
    </source>
</evidence>
<dbReference type="SUPFAM" id="SSF51735">
    <property type="entry name" value="NAD(P)-binding Rossmann-fold domains"/>
    <property type="match status" value="1"/>
</dbReference>
<keyword evidence="15" id="KW-0472">Membrane</keyword>
<evidence type="ECO:0000256" key="14">
    <source>
        <dbReference type="RuleBase" id="RU004171"/>
    </source>
</evidence>
<name>A0A1V5MG90_UNCT6</name>
<sequence length="430" mass="46154">MAQTKKLGVGIIGFGTVGSGVARILLERGDRLAEKTGLRVELRAVCDSDLRRKRPVSLPPGLLSSEIETVLENPAVDVVAELVGGLEPAGSLIVRAFRNGKSVVTANKALLAERGDRLFAAAREHGVRFGFEAAVGGAIPIIRALRESFVSNRVTSLYGILNGTTNFILTRMEEECLSLEGALKIAQANGFAERDPSLDLSGQDASHKLSVLASLVTGRFCPASAIPTEGIAGLALEDIRYAAELGYRVKLLSHLKYDDGHLRLATCPTLIPARHLLAAVRDVYNAVFLTGDLMGESLLLGKGAGMDPTATSVVGDIVSLGREILHGVPAAPLPEGAATLETRGLESRYYFRFTALDQPGVMARIAELLGRHEISISTCLQKEENPAEAVPVIILTHRTRETQVRKALSEIDRLPVIKARTVMMRLAFDN</sequence>
<dbReference type="Proteomes" id="UP000485484">
    <property type="component" value="Unassembled WGS sequence"/>
</dbReference>
<dbReference type="Pfam" id="PF01842">
    <property type="entry name" value="ACT"/>
    <property type="match status" value="1"/>
</dbReference>
<dbReference type="FunFam" id="3.30.360.10:FF:000005">
    <property type="entry name" value="Homoserine dehydrogenase"/>
    <property type="match status" value="1"/>
</dbReference>
<organism evidence="17">
    <name type="scientific">candidate division TA06 bacterium ADurb.Bin417</name>
    <dbReference type="NCBI Taxonomy" id="1852828"/>
    <lineage>
        <taxon>Bacteria</taxon>
        <taxon>Bacteria division TA06</taxon>
    </lineage>
</organism>
<dbReference type="UniPathway" id="UPA00050">
    <property type="reaction ID" value="UER00063"/>
</dbReference>
<dbReference type="GO" id="GO:0050661">
    <property type="term" value="F:NADP binding"/>
    <property type="evidence" value="ECO:0007669"/>
    <property type="project" value="InterPro"/>
</dbReference>
<feature type="binding site" evidence="12">
    <location>
        <position position="193"/>
    </location>
    <ligand>
        <name>L-homoserine</name>
        <dbReference type="ChEBI" id="CHEBI:57476"/>
    </ligand>
</feature>
<feature type="binding site" evidence="12">
    <location>
        <position position="108"/>
    </location>
    <ligand>
        <name>NADPH</name>
        <dbReference type="ChEBI" id="CHEBI:57783"/>
    </ligand>
</feature>
<dbReference type="InterPro" id="IPR002912">
    <property type="entry name" value="ACT_dom"/>
</dbReference>
<keyword evidence="15" id="KW-0812">Transmembrane</keyword>
<keyword evidence="15" id="KW-1133">Transmembrane helix</keyword>
<evidence type="ECO:0000256" key="1">
    <source>
        <dbReference type="ARBA" id="ARBA00005056"/>
    </source>
</evidence>
<evidence type="ECO:0000313" key="17">
    <source>
        <dbReference type="EMBL" id="OPZ92263.1"/>
    </source>
</evidence>
<dbReference type="InterPro" id="IPR016204">
    <property type="entry name" value="HDH"/>
</dbReference>
<proteinExistence type="inferred from homology"/>